<keyword evidence="8" id="KW-1185">Reference proteome</keyword>
<dbReference type="Pfam" id="PF00412">
    <property type="entry name" value="LIM"/>
    <property type="match status" value="2"/>
</dbReference>
<feature type="compositionally biased region" description="Pro residues" evidence="5">
    <location>
        <begin position="226"/>
        <end position="240"/>
    </location>
</feature>
<dbReference type="AlphaFoldDB" id="A0A6A5TWU6"/>
<keyword evidence="3 4" id="KW-0440">LIM domain</keyword>
<feature type="compositionally biased region" description="Basic and acidic residues" evidence="5">
    <location>
        <begin position="153"/>
        <end position="167"/>
    </location>
</feature>
<dbReference type="GO" id="GO:0030695">
    <property type="term" value="F:GTPase regulator activity"/>
    <property type="evidence" value="ECO:0007669"/>
    <property type="project" value="UniProtKB-ARBA"/>
</dbReference>
<feature type="compositionally biased region" description="Acidic residues" evidence="5">
    <location>
        <begin position="213"/>
        <end position="222"/>
    </location>
</feature>
<evidence type="ECO:0000313" key="8">
    <source>
        <dbReference type="Proteomes" id="UP000800035"/>
    </source>
</evidence>
<dbReference type="InterPro" id="IPR001781">
    <property type="entry name" value="Znf_LIM"/>
</dbReference>
<keyword evidence="2 4" id="KW-0862">Zinc</keyword>
<dbReference type="OrthoDB" id="15567at2759"/>
<dbReference type="GO" id="GO:0046872">
    <property type="term" value="F:metal ion binding"/>
    <property type="evidence" value="ECO:0007669"/>
    <property type="project" value="UniProtKB-KW"/>
</dbReference>
<dbReference type="Proteomes" id="UP000800035">
    <property type="component" value="Unassembled WGS sequence"/>
</dbReference>
<name>A0A6A5TWU6_9PLEO</name>
<dbReference type="GO" id="GO:0051371">
    <property type="term" value="F:muscle alpha-actinin binding"/>
    <property type="evidence" value="ECO:0007669"/>
    <property type="project" value="TreeGrafter"/>
</dbReference>
<evidence type="ECO:0000259" key="6">
    <source>
        <dbReference type="PROSITE" id="PS50023"/>
    </source>
</evidence>
<evidence type="ECO:0000256" key="5">
    <source>
        <dbReference type="SAM" id="MobiDB-lite"/>
    </source>
</evidence>
<evidence type="ECO:0000256" key="1">
    <source>
        <dbReference type="ARBA" id="ARBA00022723"/>
    </source>
</evidence>
<organism evidence="7 8">
    <name type="scientific">Byssothecium circinans</name>
    <dbReference type="NCBI Taxonomy" id="147558"/>
    <lineage>
        <taxon>Eukaryota</taxon>
        <taxon>Fungi</taxon>
        <taxon>Dikarya</taxon>
        <taxon>Ascomycota</taxon>
        <taxon>Pezizomycotina</taxon>
        <taxon>Dothideomycetes</taxon>
        <taxon>Pleosporomycetidae</taxon>
        <taxon>Pleosporales</taxon>
        <taxon>Massarineae</taxon>
        <taxon>Massarinaceae</taxon>
        <taxon>Byssothecium</taxon>
    </lineage>
</organism>
<accession>A0A6A5TWU6</accession>
<evidence type="ECO:0000256" key="3">
    <source>
        <dbReference type="ARBA" id="ARBA00023038"/>
    </source>
</evidence>
<feature type="domain" description="LIM zinc-binding" evidence="6">
    <location>
        <begin position="626"/>
        <end position="687"/>
    </location>
</feature>
<evidence type="ECO:0000256" key="4">
    <source>
        <dbReference type="PROSITE-ProRule" id="PRU00125"/>
    </source>
</evidence>
<feature type="region of interest" description="Disordered" evidence="5">
    <location>
        <begin position="281"/>
        <end position="316"/>
    </location>
</feature>
<dbReference type="GO" id="GO:0003779">
    <property type="term" value="F:actin binding"/>
    <property type="evidence" value="ECO:0007669"/>
    <property type="project" value="TreeGrafter"/>
</dbReference>
<dbReference type="SMART" id="SM00132">
    <property type="entry name" value="LIM"/>
    <property type="match status" value="3"/>
</dbReference>
<evidence type="ECO:0000256" key="2">
    <source>
        <dbReference type="ARBA" id="ARBA00022833"/>
    </source>
</evidence>
<dbReference type="InterPro" id="IPR050604">
    <property type="entry name" value="PDZ-LIM_domain"/>
</dbReference>
<gene>
    <name evidence="7" type="ORF">CC80DRAFT_413564</name>
</gene>
<dbReference type="GO" id="GO:0001725">
    <property type="term" value="C:stress fiber"/>
    <property type="evidence" value="ECO:0007669"/>
    <property type="project" value="TreeGrafter"/>
</dbReference>
<dbReference type="SUPFAM" id="SSF57716">
    <property type="entry name" value="Glucocorticoid receptor-like (DNA-binding domain)"/>
    <property type="match status" value="3"/>
</dbReference>
<feature type="region of interest" description="Disordered" evidence="5">
    <location>
        <begin position="131"/>
        <end position="245"/>
    </location>
</feature>
<dbReference type="GO" id="GO:0031941">
    <property type="term" value="C:filamentous actin"/>
    <property type="evidence" value="ECO:0007669"/>
    <property type="project" value="TreeGrafter"/>
</dbReference>
<dbReference type="Gene3D" id="2.10.110.10">
    <property type="entry name" value="Cysteine Rich Protein"/>
    <property type="match status" value="3"/>
</dbReference>
<feature type="domain" description="LIM zinc-binding" evidence="6">
    <location>
        <begin position="473"/>
        <end position="576"/>
    </location>
</feature>
<dbReference type="PROSITE" id="PS00478">
    <property type="entry name" value="LIM_DOMAIN_1"/>
    <property type="match status" value="1"/>
</dbReference>
<feature type="region of interest" description="Disordered" evidence="5">
    <location>
        <begin position="1"/>
        <end position="94"/>
    </location>
</feature>
<dbReference type="GO" id="GO:0030036">
    <property type="term" value="P:actin cytoskeleton organization"/>
    <property type="evidence" value="ECO:0007669"/>
    <property type="project" value="TreeGrafter"/>
</dbReference>
<dbReference type="CDD" id="cd08368">
    <property type="entry name" value="LIM"/>
    <property type="match status" value="2"/>
</dbReference>
<feature type="compositionally biased region" description="Polar residues" evidence="5">
    <location>
        <begin position="285"/>
        <end position="302"/>
    </location>
</feature>
<dbReference type="PANTHER" id="PTHR24214">
    <property type="entry name" value="PDZ AND LIM DOMAIN PROTEIN ZASP"/>
    <property type="match status" value="1"/>
</dbReference>
<sequence length="687" mass="75399">MHARGREGATSPGPVYMDNKSMNADAVVDTPQATAPDSKAHKRTTSNMSIGEVVSGAGRPLVQPPRGRNMSSTATARDRTPSIQYREGGRRQSERLEARAVRIAMEEMDLKSEESLYEAARDEAADLVWKHRNPDAPGASPSAPYPYPSAKGGSERSRSVPRGEQDLQRTNSKLRKRHSMGSAVGSRNSQHRRRSSGSRRKVSASLFKNPDDQIYEEPEEEQATPAPAPAPAVAKPPAPAKLPLGMRRNPFARVQYSRDNNLVRSSTDPIVATKRFDRYEIHKNAPSQSRNAAYTNNATTPRTSEDGTSDAENKADVKMKDGKEIRSDELRAATGFKLKDRSAKLPTPTMVSDSPGRPIVSFKRDWKPKEIELKEEISTLPGSSNAPSISVTPLIPTISMNETPVSSRGAPKVNAPSISVTPSIPSVNASGLGGSTRPLPDPKMAARKSFNARSTPTTNPRSHWTPTSVRTGALCEQCALPIAGRIVSAGGSRFHPECFLCHHCGEHLECVAFYPEPDSSRSARIARIRARLAGEDIEFLPTHPTIDDMQRLDAEDAHDESTRFYCHLDFHELFSPRCKSCKTPIEGEVVVACGAEWHPGHFFCAQCGDPFDSSTPFVEKEGYACTKCRKCKRPVTETVVKALGFEWHVGCFCCVECSGPFDDGRYFLRGESQDPVCVKCEERRLKA</sequence>
<protein>
    <recommendedName>
        <fullName evidence="6">LIM zinc-binding domain-containing protein</fullName>
    </recommendedName>
</protein>
<proteinExistence type="predicted"/>
<dbReference type="FunFam" id="2.10.110.10:FF:000077">
    <property type="entry name" value="LIM domain protein"/>
    <property type="match status" value="1"/>
</dbReference>
<keyword evidence="1 4" id="KW-0479">Metal-binding</keyword>
<evidence type="ECO:0000313" key="7">
    <source>
        <dbReference type="EMBL" id="KAF1956112.1"/>
    </source>
</evidence>
<reference evidence="7" key="1">
    <citation type="journal article" date="2020" name="Stud. Mycol.">
        <title>101 Dothideomycetes genomes: a test case for predicting lifestyles and emergence of pathogens.</title>
        <authorList>
            <person name="Haridas S."/>
            <person name="Albert R."/>
            <person name="Binder M."/>
            <person name="Bloem J."/>
            <person name="Labutti K."/>
            <person name="Salamov A."/>
            <person name="Andreopoulos B."/>
            <person name="Baker S."/>
            <person name="Barry K."/>
            <person name="Bills G."/>
            <person name="Bluhm B."/>
            <person name="Cannon C."/>
            <person name="Castanera R."/>
            <person name="Culley D."/>
            <person name="Daum C."/>
            <person name="Ezra D."/>
            <person name="Gonzalez J."/>
            <person name="Henrissat B."/>
            <person name="Kuo A."/>
            <person name="Liang C."/>
            <person name="Lipzen A."/>
            <person name="Lutzoni F."/>
            <person name="Magnuson J."/>
            <person name="Mondo S."/>
            <person name="Nolan M."/>
            <person name="Ohm R."/>
            <person name="Pangilinan J."/>
            <person name="Park H.-J."/>
            <person name="Ramirez L."/>
            <person name="Alfaro M."/>
            <person name="Sun H."/>
            <person name="Tritt A."/>
            <person name="Yoshinaga Y."/>
            <person name="Zwiers L.-H."/>
            <person name="Turgeon B."/>
            <person name="Goodwin S."/>
            <person name="Spatafora J."/>
            <person name="Crous P."/>
            <person name="Grigoriev I."/>
        </authorList>
    </citation>
    <scope>NUCLEOTIDE SEQUENCE</scope>
    <source>
        <strain evidence="7">CBS 675.92</strain>
    </source>
</reference>
<dbReference type="EMBL" id="ML976992">
    <property type="protein sequence ID" value="KAF1956112.1"/>
    <property type="molecule type" value="Genomic_DNA"/>
</dbReference>
<dbReference type="PROSITE" id="PS50023">
    <property type="entry name" value="LIM_DOMAIN_2"/>
    <property type="match status" value="2"/>
</dbReference>
<feature type="compositionally biased region" description="Basic residues" evidence="5">
    <location>
        <begin position="189"/>
        <end position="202"/>
    </location>
</feature>
<dbReference type="PANTHER" id="PTHR24214:SF38">
    <property type="entry name" value="PDZ AND LIM DOMAIN PROTEIN ZASP-RELATED"/>
    <property type="match status" value="1"/>
</dbReference>